<protein>
    <recommendedName>
        <fullName evidence="2">Peptidase C45 hydrolase domain-containing protein</fullName>
    </recommendedName>
</protein>
<name>A0A9D1J5X1_9BACT</name>
<dbReference type="InterPro" id="IPR005079">
    <property type="entry name" value="Peptidase_C45_hydrolase"/>
</dbReference>
<dbReference type="Pfam" id="PF03417">
    <property type="entry name" value="AAT"/>
    <property type="match status" value="1"/>
</dbReference>
<evidence type="ECO:0000313" key="3">
    <source>
        <dbReference type="EMBL" id="HIR62256.1"/>
    </source>
</evidence>
<accession>A0A9D1J5X1</accession>
<proteinExistence type="predicted"/>
<dbReference type="EMBL" id="DVHI01000028">
    <property type="protein sequence ID" value="HIR62256.1"/>
    <property type="molecule type" value="Genomic_DNA"/>
</dbReference>
<feature type="domain" description="Peptidase C45 hydrolase" evidence="2">
    <location>
        <begin position="73"/>
        <end position="183"/>
    </location>
</feature>
<reference evidence="3" key="2">
    <citation type="journal article" date="2021" name="PeerJ">
        <title>Extensive microbial diversity within the chicken gut microbiome revealed by metagenomics and culture.</title>
        <authorList>
            <person name="Gilroy R."/>
            <person name="Ravi A."/>
            <person name="Getino M."/>
            <person name="Pursley I."/>
            <person name="Horton D.L."/>
            <person name="Alikhan N.F."/>
            <person name="Baker D."/>
            <person name="Gharbi K."/>
            <person name="Hall N."/>
            <person name="Watson M."/>
            <person name="Adriaenssens E.M."/>
            <person name="Foster-Nyarko E."/>
            <person name="Jarju S."/>
            <person name="Secka A."/>
            <person name="Antonio M."/>
            <person name="Oren A."/>
            <person name="Chaudhuri R.R."/>
            <person name="La Ragione R."/>
            <person name="Hildebrand F."/>
            <person name="Pallen M.J."/>
        </authorList>
    </citation>
    <scope>NUCLEOTIDE SEQUENCE</scope>
    <source>
        <strain evidence="3">ChiHjej13B12-12457</strain>
    </source>
</reference>
<reference evidence="3" key="1">
    <citation type="submission" date="2020-10" db="EMBL/GenBank/DDBJ databases">
        <authorList>
            <person name="Gilroy R."/>
        </authorList>
    </citation>
    <scope>NUCLEOTIDE SEQUENCE</scope>
    <source>
        <strain evidence="3">ChiHjej13B12-12457</strain>
    </source>
</reference>
<sequence length="416" mass="46055">MKGIGIFFIAAAVLLFTAVPAHACSSVVISGKVTPDGRPLLWKHRDSDYLQNSVKFFKGEKYSFIAIVNSVEDNPTDVWMGVNSAGFAIMNTQSFNLVDVAPGEERGAANGRIMRRALEICATVEDFHHFLDTLAKPSMIEASLGVIDAQGGAQMLEVDYYKYVVYDANDPAVAPHGYVARTNFSFTGDVNEGLGQVRYLIEEGLLMPGSGMGLFTPQWILTDVARCFENPIMGIDLRSGDFNKPRTNGWFIDYDFISRRGSTSSAVVQGVRPGENPELSVMWTILGYPPTGVAMPLWVKGADKYLPSLVARDEATKLSPLCDFSQTLADRVYSYHQGDGTDRYMNWELLWRPSGGGYMQQLLEVEDQVFDVSEPIIDGWREAGRIDVGQMSELYLMLDGLIRDGYRPLLGSHPLL</sequence>
<evidence type="ECO:0000313" key="4">
    <source>
        <dbReference type="Proteomes" id="UP000886744"/>
    </source>
</evidence>
<dbReference type="Gene3D" id="3.60.60.10">
    <property type="entry name" value="Penicillin V Acylase, Chain A"/>
    <property type="match status" value="1"/>
</dbReference>
<feature type="signal peptide" evidence="1">
    <location>
        <begin position="1"/>
        <end position="23"/>
    </location>
</feature>
<dbReference type="AlphaFoldDB" id="A0A9D1J5X1"/>
<feature type="chain" id="PRO_5039608665" description="Peptidase C45 hydrolase domain-containing protein" evidence="1">
    <location>
        <begin position="24"/>
        <end position="416"/>
    </location>
</feature>
<evidence type="ECO:0000259" key="2">
    <source>
        <dbReference type="Pfam" id="PF03417"/>
    </source>
</evidence>
<gene>
    <name evidence="3" type="ORF">IAC94_01875</name>
</gene>
<keyword evidence="1" id="KW-0732">Signal</keyword>
<comment type="caution">
    <text evidence="3">The sequence shown here is derived from an EMBL/GenBank/DDBJ whole genome shotgun (WGS) entry which is preliminary data.</text>
</comment>
<organism evidence="3 4">
    <name type="scientific">Candidatus Coprenecus avistercoris</name>
    <dbReference type="NCBI Taxonomy" id="2840730"/>
    <lineage>
        <taxon>Bacteria</taxon>
        <taxon>Pseudomonadati</taxon>
        <taxon>Bacteroidota</taxon>
        <taxon>Bacteroidia</taxon>
        <taxon>Bacteroidales</taxon>
        <taxon>Rikenellaceae</taxon>
        <taxon>Rikenellaceae incertae sedis</taxon>
        <taxon>Candidatus Coprenecus</taxon>
    </lineage>
</organism>
<evidence type="ECO:0000256" key="1">
    <source>
        <dbReference type="SAM" id="SignalP"/>
    </source>
</evidence>
<dbReference type="Proteomes" id="UP000886744">
    <property type="component" value="Unassembled WGS sequence"/>
</dbReference>